<dbReference type="InterPro" id="IPR050300">
    <property type="entry name" value="GDXG_lipolytic_enzyme"/>
</dbReference>
<organism evidence="4 5">
    <name type="scientific">Sphingomonas floccifaciens</name>
    <dbReference type="NCBI Taxonomy" id="1844115"/>
    <lineage>
        <taxon>Bacteria</taxon>
        <taxon>Pseudomonadati</taxon>
        <taxon>Pseudomonadota</taxon>
        <taxon>Alphaproteobacteria</taxon>
        <taxon>Sphingomonadales</taxon>
        <taxon>Sphingomonadaceae</taxon>
        <taxon>Sphingomonas</taxon>
    </lineage>
</organism>
<evidence type="ECO:0000313" key="5">
    <source>
        <dbReference type="Proteomes" id="UP001597283"/>
    </source>
</evidence>
<proteinExistence type="predicted"/>
<feature type="domain" description="BD-FAE-like" evidence="3">
    <location>
        <begin position="96"/>
        <end position="279"/>
    </location>
</feature>
<keyword evidence="1 4" id="KW-0378">Hydrolase</keyword>
<protein>
    <submittedName>
        <fullName evidence="4">Alpha/beta hydrolase</fullName>
    </submittedName>
</protein>
<dbReference type="Pfam" id="PF20434">
    <property type="entry name" value="BD-FAE"/>
    <property type="match status" value="1"/>
</dbReference>
<dbReference type="EMBL" id="JBHUFC010000002">
    <property type="protein sequence ID" value="MFD1786614.1"/>
    <property type="molecule type" value="Genomic_DNA"/>
</dbReference>
<dbReference type="SUPFAM" id="SSF53474">
    <property type="entry name" value="alpha/beta-Hydrolases"/>
    <property type="match status" value="1"/>
</dbReference>
<evidence type="ECO:0000259" key="3">
    <source>
        <dbReference type="Pfam" id="PF20434"/>
    </source>
</evidence>
<dbReference type="PANTHER" id="PTHR48081">
    <property type="entry name" value="AB HYDROLASE SUPERFAMILY PROTEIN C4A8.06C"/>
    <property type="match status" value="1"/>
</dbReference>
<evidence type="ECO:0000256" key="2">
    <source>
        <dbReference type="SAM" id="SignalP"/>
    </source>
</evidence>
<dbReference type="PANTHER" id="PTHR48081:SF6">
    <property type="entry name" value="PEPTIDASE S9 PROLYL OLIGOPEPTIDASE CATALYTIC DOMAIN-CONTAINING PROTEIN"/>
    <property type="match status" value="1"/>
</dbReference>
<reference evidence="5" key="1">
    <citation type="journal article" date="2019" name="Int. J. Syst. Evol. Microbiol.">
        <title>The Global Catalogue of Microorganisms (GCM) 10K type strain sequencing project: providing services to taxonomists for standard genome sequencing and annotation.</title>
        <authorList>
            <consortium name="The Broad Institute Genomics Platform"/>
            <consortium name="The Broad Institute Genome Sequencing Center for Infectious Disease"/>
            <person name="Wu L."/>
            <person name="Ma J."/>
        </authorList>
    </citation>
    <scope>NUCLEOTIDE SEQUENCE [LARGE SCALE GENOMIC DNA]</scope>
    <source>
        <strain evidence="5">Q85</strain>
    </source>
</reference>
<sequence>MAGWRAMTIDRRTLLAASLAAVPAGAVAQTAAALLAPELIYLWPGRDGPGLTNATLAEVVEDRSTDPAKRDRAVSGVRQPRIEAYRPATPNGAAMLVMPGGGYTRLAVDKEGRELAEWLRARGVTAFVLTYRLPAEGWRDPANTPLADAQRSVRLIRAQAARFGVDPARVGAMGFSAGGHLCADLATRFDRAVYAPVDAADRLSARPIIAAPIYPVVSMEEGLAHAGSRAKLIGADATDTMVIEHSPDRQVTRNTPPLFIVHAEDDATVKVANSLALHAAARAAGVPVEMHLFEKGGHGFGWGRRTAGLPAHLWPELFLAWAKGRLVTT</sequence>
<gene>
    <name evidence="4" type="ORF">ACFSC3_03415</name>
</gene>
<dbReference type="Proteomes" id="UP001597283">
    <property type="component" value="Unassembled WGS sequence"/>
</dbReference>
<dbReference type="GO" id="GO:0016787">
    <property type="term" value="F:hydrolase activity"/>
    <property type="evidence" value="ECO:0007669"/>
    <property type="project" value="UniProtKB-KW"/>
</dbReference>
<dbReference type="InterPro" id="IPR049492">
    <property type="entry name" value="BD-FAE-like_dom"/>
</dbReference>
<keyword evidence="5" id="KW-1185">Reference proteome</keyword>
<feature type="signal peptide" evidence="2">
    <location>
        <begin position="1"/>
        <end position="28"/>
    </location>
</feature>
<dbReference type="RefSeq" id="WP_380938760.1">
    <property type="nucleotide sequence ID" value="NZ_JBHUFC010000002.1"/>
</dbReference>
<comment type="caution">
    <text evidence="4">The sequence shown here is derived from an EMBL/GenBank/DDBJ whole genome shotgun (WGS) entry which is preliminary data.</text>
</comment>
<accession>A0ABW4NAK9</accession>
<evidence type="ECO:0000313" key="4">
    <source>
        <dbReference type="EMBL" id="MFD1786614.1"/>
    </source>
</evidence>
<evidence type="ECO:0000256" key="1">
    <source>
        <dbReference type="ARBA" id="ARBA00022801"/>
    </source>
</evidence>
<name>A0ABW4NAK9_9SPHN</name>
<keyword evidence="2" id="KW-0732">Signal</keyword>
<feature type="chain" id="PRO_5046519207" evidence="2">
    <location>
        <begin position="29"/>
        <end position="329"/>
    </location>
</feature>
<dbReference type="Gene3D" id="3.40.50.1820">
    <property type="entry name" value="alpha/beta hydrolase"/>
    <property type="match status" value="1"/>
</dbReference>
<dbReference type="InterPro" id="IPR029058">
    <property type="entry name" value="AB_hydrolase_fold"/>
</dbReference>